<proteinExistence type="inferred from homology"/>
<comment type="caution">
    <text evidence="6">The sequence shown here is derived from an EMBL/GenBank/DDBJ whole genome shotgun (WGS) entry which is preliminary data.</text>
</comment>
<evidence type="ECO:0000313" key="7">
    <source>
        <dbReference type="Proteomes" id="UP000034739"/>
    </source>
</evidence>
<dbReference type="EMBL" id="LCOY01000051">
    <property type="protein sequence ID" value="KKU86609.1"/>
    <property type="molecule type" value="Genomic_DNA"/>
</dbReference>
<dbReference type="GO" id="GO:0030170">
    <property type="term" value="F:pyridoxal phosphate binding"/>
    <property type="evidence" value="ECO:0007669"/>
    <property type="project" value="UniProtKB-UniRule"/>
</dbReference>
<dbReference type="Pfam" id="PF01168">
    <property type="entry name" value="Ala_racemase_N"/>
    <property type="match status" value="1"/>
</dbReference>
<gene>
    <name evidence="6" type="ORF">UY16_C0051G0005</name>
</gene>
<dbReference type="InterPro" id="IPR001608">
    <property type="entry name" value="Ala_racemase_N"/>
</dbReference>
<name>A0A0G1TY06_9BACT</name>
<dbReference type="Proteomes" id="UP000034739">
    <property type="component" value="Unassembled WGS sequence"/>
</dbReference>
<comment type="cofactor">
    <cofactor evidence="3">
        <name>pyridoxal 5'-phosphate</name>
        <dbReference type="ChEBI" id="CHEBI:597326"/>
    </cofactor>
</comment>
<feature type="domain" description="Alanine racemase N-terminal" evidence="5">
    <location>
        <begin position="10"/>
        <end position="209"/>
    </location>
</feature>
<evidence type="ECO:0000313" key="6">
    <source>
        <dbReference type="EMBL" id="KKU86609.1"/>
    </source>
</evidence>
<protein>
    <recommendedName>
        <fullName evidence="2">Pyridoxal phosphate homeostasis protein</fullName>
        <shortName evidence="2">PLP homeostasis protein</shortName>
    </recommendedName>
</protein>
<accession>A0A0G1TY06</accession>
<dbReference type="CDD" id="cd00635">
    <property type="entry name" value="PLPDE_III_YBL036c_like"/>
    <property type="match status" value="1"/>
</dbReference>
<evidence type="ECO:0000256" key="1">
    <source>
        <dbReference type="ARBA" id="ARBA00022898"/>
    </source>
</evidence>
<dbReference type="Gene3D" id="3.20.20.10">
    <property type="entry name" value="Alanine racemase"/>
    <property type="match status" value="1"/>
</dbReference>
<dbReference type="PIRSF" id="PIRSF004848">
    <property type="entry name" value="YBL036c_PLPDEIII"/>
    <property type="match status" value="1"/>
</dbReference>
<evidence type="ECO:0000256" key="3">
    <source>
        <dbReference type="PIRSR" id="PIRSR004848-1"/>
    </source>
</evidence>
<evidence type="ECO:0000256" key="4">
    <source>
        <dbReference type="RuleBase" id="RU004514"/>
    </source>
</evidence>
<dbReference type="PATRIC" id="fig|1618445.3.peg.1074"/>
<reference evidence="6 7" key="1">
    <citation type="journal article" date="2015" name="Nature">
        <title>rRNA introns, odd ribosomes, and small enigmatic genomes across a large radiation of phyla.</title>
        <authorList>
            <person name="Brown C.T."/>
            <person name="Hug L.A."/>
            <person name="Thomas B.C."/>
            <person name="Sharon I."/>
            <person name="Castelle C.J."/>
            <person name="Singh A."/>
            <person name="Wilkins M.J."/>
            <person name="Williams K.H."/>
            <person name="Banfield J.F."/>
        </authorList>
    </citation>
    <scope>NUCLEOTIDE SEQUENCE [LARGE SCALE GENOMIC DNA]</scope>
</reference>
<dbReference type="NCBIfam" id="TIGR00044">
    <property type="entry name" value="YggS family pyridoxal phosphate-dependent enzyme"/>
    <property type="match status" value="1"/>
</dbReference>
<organism evidence="6 7">
    <name type="scientific">Candidatus Gottesmanbacteria bacterium GW2011_GWA2_47_9</name>
    <dbReference type="NCBI Taxonomy" id="1618445"/>
    <lineage>
        <taxon>Bacteria</taxon>
        <taxon>Candidatus Gottesmaniibacteriota</taxon>
    </lineage>
</organism>
<dbReference type="SUPFAM" id="SSF51419">
    <property type="entry name" value="PLP-binding barrel"/>
    <property type="match status" value="1"/>
</dbReference>
<dbReference type="PANTHER" id="PTHR10146:SF14">
    <property type="entry name" value="PYRIDOXAL PHOSPHATE HOMEOSTASIS PROTEIN"/>
    <property type="match status" value="1"/>
</dbReference>
<dbReference type="InterPro" id="IPR029066">
    <property type="entry name" value="PLP-binding_barrel"/>
</dbReference>
<comment type="similarity">
    <text evidence="2 4">Belongs to the pyridoxal phosphate-binding protein YggS/PROSC family.</text>
</comment>
<dbReference type="InterPro" id="IPR011078">
    <property type="entry name" value="PyrdxlP_homeostasis"/>
</dbReference>
<keyword evidence="1 2" id="KW-0663">Pyridoxal phosphate</keyword>
<dbReference type="HAMAP" id="MF_02087">
    <property type="entry name" value="PLP_homeostasis"/>
    <property type="match status" value="1"/>
</dbReference>
<evidence type="ECO:0000256" key="2">
    <source>
        <dbReference type="HAMAP-Rule" id="MF_02087"/>
    </source>
</evidence>
<feature type="modified residue" description="N6-(pyridoxal phosphate)lysine" evidence="2 3">
    <location>
        <position position="17"/>
    </location>
</feature>
<evidence type="ECO:0000259" key="5">
    <source>
        <dbReference type="Pfam" id="PF01168"/>
    </source>
</evidence>
<dbReference type="FunFam" id="3.20.20.10:FF:000018">
    <property type="entry name" value="Pyridoxal phosphate homeostasis protein"/>
    <property type="match status" value="1"/>
</dbReference>
<dbReference type="AlphaFoldDB" id="A0A0G1TY06"/>
<sequence>MNIPRLPSSVTLVAVTKTFPADAIIEAFALGVRYFGENYVEEFEKKYANIPQEIKDNATFHMIGHVQSRKAGDVVRLFHWVDSVDSVKLARKLSDAAVRQGRSLSILLEVNVAGEATKFGFDPQTLQQSVDEIIKLPNLRVEGLMVMPPQVENQEENREVFKNAKQLLDELSSRLAGRHLSMGTSQDYRVAIEEGSTMVRLGEAIFGPRQLPK</sequence>
<dbReference type="PANTHER" id="PTHR10146">
    <property type="entry name" value="PROLINE SYNTHETASE CO-TRANSCRIBED BACTERIAL HOMOLOG PROTEIN"/>
    <property type="match status" value="1"/>
</dbReference>
<dbReference type="PROSITE" id="PS01211">
    <property type="entry name" value="UPF0001"/>
    <property type="match status" value="1"/>
</dbReference>
<comment type="function">
    <text evidence="2">Pyridoxal 5'-phosphate (PLP)-binding protein, which is involved in PLP homeostasis.</text>
</comment>